<name>A0A8S2VH02_9BILA</name>
<dbReference type="EMBL" id="CAJOBA010072478">
    <property type="protein sequence ID" value="CAF4399368.1"/>
    <property type="molecule type" value="Genomic_DNA"/>
</dbReference>
<comment type="caution">
    <text evidence="2">The sequence shown here is derived from an EMBL/GenBank/DDBJ whole genome shotgun (WGS) entry which is preliminary data.</text>
</comment>
<organism evidence="2 3">
    <name type="scientific">Didymodactylos carnosus</name>
    <dbReference type="NCBI Taxonomy" id="1234261"/>
    <lineage>
        <taxon>Eukaryota</taxon>
        <taxon>Metazoa</taxon>
        <taxon>Spiralia</taxon>
        <taxon>Gnathifera</taxon>
        <taxon>Rotifera</taxon>
        <taxon>Eurotatoria</taxon>
        <taxon>Bdelloidea</taxon>
        <taxon>Philodinida</taxon>
        <taxon>Philodinidae</taxon>
        <taxon>Didymodactylos</taxon>
    </lineage>
</organism>
<protein>
    <recommendedName>
        <fullName evidence="4">CCHC-type domain-containing protein</fullName>
    </recommendedName>
</protein>
<feature type="non-terminal residue" evidence="2">
    <location>
        <position position="1"/>
    </location>
</feature>
<proteinExistence type="predicted"/>
<dbReference type="Proteomes" id="UP000682733">
    <property type="component" value="Unassembled WGS sequence"/>
</dbReference>
<evidence type="ECO:0000313" key="2">
    <source>
        <dbReference type="EMBL" id="CAF4399368.1"/>
    </source>
</evidence>
<sequence>SNFNRENSSSENGDKEPPGPCPICHKNGHWKQDCHVPCAICFVTTILKLESKIKENAISSNASNNFYTIKRGCATAKGKLLGTVGIFTLDTGAGAADIVGPEGSSIEPVGCAEADLTLAG</sequence>
<feature type="region of interest" description="Disordered" evidence="1">
    <location>
        <begin position="1"/>
        <end position="22"/>
    </location>
</feature>
<evidence type="ECO:0008006" key="4">
    <source>
        <dbReference type="Google" id="ProtNLM"/>
    </source>
</evidence>
<evidence type="ECO:0000313" key="3">
    <source>
        <dbReference type="Proteomes" id="UP000682733"/>
    </source>
</evidence>
<gene>
    <name evidence="2" type="ORF">TMI583_LOCUS43428</name>
</gene>
<feature type="compositionally biased region" description="Low complexity" evidence="1">
    <location>
        <begin position="1"/>
        <end position="11"/>
    </location>
</feature>
<dbReference type="AlphaFoldDB" id="A0A8S2VH02"/>
<accession>A0A8S2VH02</accession>
<reference evidence="2" key="1">
    <citation type="submission" date="2021-02" db="EMBL/GenBank/DDBJ databases">
        <authorList>
            <person name="Nowell W R."/>
        </authorList>
    </citation>
    <scope>NUCLEOTIDE SEQUENCE</scope>
</reference>
<evidence type="ECO:0000256" key="1">
    <source>
        <dbReference type="SAM" id="MobiDB-lite"/>
    </source>
</evidence>